<comment type="caution">
    <text evidence="1">The sequence shown here is derived from an EMBL/GenBank/DDBJ whole genome shotgun (WGS) entry which is preliminary data.</text>
</comment>
<protein>
    <submittedName>
        <fullName evidence="1">Uncharacterized protein</fullName>
    </submittedName>
</protein>
<dbReference type="Proteomes" id="UP000681967">
    <property type="component" value="Unassembled WGS sequence"/>
</dbReference>
<dbReference type="PANTHER" id="PTHR44099:SF4">
    <property type="entry name" value="RABCONNECTIN-3B, ISOFORM A"/>
    <property type="match status" value="1"/>
</dbReference>
<organism evidence="1 2">
    <name type="scientific">Rotaria magnacalcarata</name>
    <dbReference type="NCBI Taxonomy" id="392030"/>
    <lineage>
        <taxon>Eukaryota</taxon>
        <taxon>Metazoa</taxon>
        <taxon>Spiralia</taxon>
        <taxon>Gnathifera</taxon>
        <taxon>Rotifera</taxon>
        <taxon>Eurotatoria</taxon>
        <taxon>Bdelloidea</taxon>
        <taxon>Philodinida</taxon>
        <taxon>Philodinidae</taxon>
        <taxon>Rotaria</taxon>
    </lineage>
</organism>
<dbReference type="AlphaFoldDB" id="A0A8S3ELE9"/>
<reference evidence="1" key="1">
    <citation type="submission" date="2021-02" db="EMBL/GenBank/DDBJ databases">
        <authorList>
            <person name="Nowell W R."/>
        </authorList>
    </citation>
    <scope>NUCLEOTIDE SEQUENCE</scope>
</reference>
<dbReference type="PANTHER" id="PTHR44099">
    <property type="entry name" value="RABCONNECTIN-3B, ISOFORM A"/>
    <property type="match status" value="1"/>
</dbReference>
<sequence>MFDLEKQHAQKTKNIDTANKDTRASLDETSKSLSTLSNLLVELLHPWSFDKNVDQLCEKRLQLKRINRFFSFGILSKNDHLTIVLPTWQQHLNDNVPETFLPPPPKLISFGETDIEDEETLKQKRERIETYVYQWRWKYSTILNTEHLLSLVTMVYILMNCDRWINNIPSDQDEQLLLTQRECWSKLLQFYCSDMIEQCQTIAFESLSIE</sequence>
<dbReference type="InterPro" id="IPR049916">
    <property type="entry name" value="WDR72-like"/>
</dbReference>
<proteinExistence type="predicted"/>
<evidence type="ECO:0000313" key="1">
    <source>
        <dbReference type="EMBL" id="CAF5064556.1"/>
    </source>
</evidence>
<evidence type="ECO:0000313" key="2">
    <source>
        <dbReference type="Proteomes" id="UP000681967"/>
    </source>
</evidence>
<dbReference type="EMBL" id="CAJOBH010229163">
    <property type="protein sequence ID" value="CAF5064556.1"/>
    <property type="molecule type" value="Genomic_DNA"/>
</dbReference>
<feature type="non-terminal residue" evidence="1">
    <location>
        <position position="1"/>
    </location>
</feature>
<dbReference type="GO" id="GO:0005737">
    <property type="term" value="C:cytoplasm"/>
    <property type="evidence" value="ECO:0007669"/>
    <property type="project" value="TreeGrafter"/>
</dbReference>
<name>A0A8S3ELE9_9BILA</name>
<accession>A0A8S3ELE9</accession>
<gene>
    <name evidence="1" type="ORF">BYL167_LOCUS59730</name>
</gene>